<dbReference type="Pfam" id="PF00361">
    <property type="entry name" value="Proton_antipo_M"/>
    <property type="match status" value="1"/>
</dbReference>
<dbReference type="AlphaFoldDB" id="A0A4Q9JW71"/>
<evidence type="ECO:0000259" key="7">
    <source>
        <dbReference type="Pfam" id="PF00361"/>
    </source>
</evidence>
<accession>A0A4Q9JW71</accession>
<sequence length="464" mass="52351">MLNEFIDFKTLNIALAYPFIFLIIIAIILLFCSAFYKLHRSFYTSISILSLIFSFFLILSNMSAQGIEAKAFLDTLRSDIISFYASCIILFFSFLYLLMDREKNKSEFYPLFLFMVSSLLLLVSSSNLILIFIALEGSSLALYTLIAMRGTQNAISSSIKYFSVAAVGAGFFTLACALFYMKTGSLDLNSGLALKNEFQKDPLFLSIGVIIFILCAIKLSLIPFHFWLKDVYYAAHTNLVAFISIVPKVAILVVILRIFNFMSNLGFEYIIMIIAVFSMILAAISSLSQKDIKKMLAYSSVVHSSFVLCALIPLLRYNQEDFSLSLIPIFGYWVLFAFANYAVFLILSLLKKSSYENLQGILSKRPLIAICLGVCVLSLAGIPPFGVFWGKVMILKSVIENGYGYLALFIALSSMIMFYAYLKIIINAFFIKKDKIYMTKLNFRQNLVLILCIGVNIFALFFML</sequence>
<evidence type="ECO:0000256" key="5">
    <source>
        <dbReference type="HAMAP-Rule" id="MF_00445"/>
    </source>
</evidence>
<evidence type="ECO:0000256" key="2">
    <source>
        <dbReference type="ARBA" id="ARBA00022692"/>
    </source>
</evidence>
<evidence type="ECO:0000256" key="6">
    <source>
        <dbReference type="RuleBase" id="RU000320"/>
    </source>
</evidence>
<dbReference type="EC" id="7.1.1.-" evidence="5"/>
<reference evidence="8 9" key="1">
    <citation type="submission" date="2018-07" db="EMBL/GenBank/DDBJ databases">
        <title>Campylobacter zealandensis sp. nov., isolated from birds and water in New Zealand.</title>
        <authorList>
            <person name="Wilkinson D.A."/>
            <person name="Biggs P.J."/>
            <person name="French N.P."/>
            <person name="Midwinter A.C."/>
        </authorList>
    </citation>
    <scope>NUCLEOTIDE SEQUENCE [LARGE SCALE GENOMIC DNA]</scope>
    <source>
        <strain evidence="8 9">B423b</strain>
    </source>
</reference>
<feature type="transmembrane region" description="Helical" evidence="5">
    <location>
        <begin position="367"/>
        <end position="390"/>
    </location>
</feature>
<name>A0A4Q9JW71_9BACT</name>
<keyword evidence="5" id="KW-0813">Transport</keyword>
<comment type="subcellular location">
    <subcellularLocation>
        <location evidence="5">Cell membrane</location>
        <topology evidence="5">Multi-pass membrane protein</topology>
    </subcellularLocation>
    <subcellularLocation>
        <location evidence="1">Endomembrane system</location>
        <topology evidence="1">Multi-pass membrane protein</topology>
    </subcellularLocation>
    <subcellularLocation>
        <location evidence="6">Membrane</location>
        <topology evidence="6">Multi-pass membrane protein</topology>
    </subcellularLocation>
</comment>
<feature type="transmembrane region" description="Helical" evidence="5">
    <location>
        <begin position="239"/>
        <end position="259"/>
    </location>
</feature>
<proteinExistence type="inferred from homology"/>
<dbReference type="HAMAP" id="MF_00445">
    <property type="entry name" value="NDH1_NuoN_1"/>
    <property type="match status" value="1"/>
</dbReference>
<dbReference type="GO" id="GO:0048038">
    <property type="term" value="F:quinone binding"/>
    <property type="evidence" value="ECO:0007669"/>
    <property type="project" value="UniProtKB-KW"/>
</dbReference>
<evidence type="ECO:0000256" key="1">
    <source>
        <dbReference type="ARBA" id="ARBA00004127"/>
    </source>
</evidence>
<feature type="transmembrane region" description="Helical" evidence="5">
    <location>
        <begin position="265"/>
        <end position="284"/>
    </location>
</feature>
<feature type="transmembrane region" description="Helical" evidence="5">
    <location>
        <begin position="42"/>
        <end position="60"/>
    </location>
</feature>
<feature type="transmembrane region" description="Helical" evidence="5">
    <location>
        <begin position="402"/>
        <end position="422"/>
    </location>
</feature>
<dbReference type="Proteomes" id="UP000292583">
    <property type="component" value="Unassembled WGS sequence"/>
</dbReference>
<keyword evidence="5" id="KW-0874">Quinone</keyword>
<comment type="function">
    <text evidence="5">NDH-1 shuttles electrons from NADH, via FMN and iron-sulfur (Fe-S) centers, to quinones in the respiratory chain. The immediate electron acceptor for the enzyme in this species is believed to be ubiquinone. Couples the redox reaction to proton translocation (for every two electrons transferred, four hydrogen ions are translocated across the cytoplasmic membrane), and thus conserves the redox energy in a proton gradient.</text>
</comment>
<keyword evidence="2 5" id="KW-0812">Transmembrane</keyword>
<feature type="transmembrane region" description="Helical" evidence="5">
    <location>
        <begin position="106"/>
        <end position="123"/>
    </location>
</feature>
<keyword evidence="9" id="KW-1185">Reference proteome</keyword>
<feature type="transmembrane region" description="Helical" evidence="5">
    <location>
        <begin position="443"/>
        <end position="463"/>
    </location>
</feature>
<comment type="subunit">
    <text evidence="5">NDH-1 is composed of 14 different subunits. Subunits NuoA, H, J, K, L, M, N constitute the membrane sector of the complex.</text>
</comment>
<dbReference type="GO" id="GO:0012505">
    <property type="term" value="C:endomembrane system"/>
    <property type="evidence" value="ECO:0007669"/>
    <property type="project" value="UniProtKB-SubCell"/>
</dbReference>
<dbReference type="OrthoDB" id="9768329at2"/>
<dbReference type="GO" id="GO:0005886">
    <property type="term" value="C:plasma membrane"/>
    <property type="evidence" value="ECO:0007669"/>
    <property type="project" value="UniProtKB-SubCell"/>
</dbReference>
<evidence type="ECO:0000313" key="8">
    <source>
        <dbReference type="EMBL" id="TBR82468.1"/>
    </source>
</evidence>
<feature type="transmembrane region" description="Helical" evidence="5">
    <location>
        <begin position="129"/>
        <end position="149"/>
    </location>
</feature>
<keyword evidence="4 5" id="KW-0472">Membrane</keyword>
<dbReference type="EMBL" id="QPGR01000001">
    <property type="protein sequence ID" value="TBR82468.1"/>
    <property type="molecule type" value="Genomic_DNA"/>
</dbReference>
<organism evidence="8 9">
    <name type="scientific">Campylobacter novaezeelandiae</name>
    <dbReference type="NCBI Taxonomy" id="2267891"/>
    <lineage>
        <taxon>Bacteria</taxon>
        <taxon>Pseudomonadati</taxon>
        <taxon>Campylobacterota</taxon>
        <taxon>Epsilonproteobacteria</taxon>
        <taxon>Campylobacterales</taxon>
        <taxon>Campylobacteraceae</taxon>
        <taxon>Campylobacter</taxon>
    </lineage>
</organism>
<evidence type="ECO:0000256" key="4">
    <source>
        <dbReference type="ARBA" id="ARBA00023136"/>
    </source>
</evidence>
<dbReference type="PANTHER" id="PTHR22773">
    <property type="entry name" value="NADH DEHYDROGENASE"/>
    <property type="match status" value="1"/>
</dbReference>
<feature type="transmembrane region" description="Helical" evidence="5">
    <location>
        <begin position="15"/>
        <end position="35"/>
    </location>
</feature>
<evidence type="ECO:0000313" key="9">
    <source>
        <dbReference type="Proteomes" id="UP000292583"/>
    </source>
</evidence>
<comment type="caution">
    <text evidence="8">The sequence shown here is derived from an EMBL/GenBank/DDBJ whole genome shotgun (WGS) entry which is preliminary data.</text>
</comment>
<keyword evidence="5" id="KW-0520">NAD</keyword>
<evidence type="ECO:0000256" key="3">
    <source>
        <dbReference type="ARBA" id="ARBA00022989"/>
    </source>
</evidence>
<feature type="transmembrane region" description="Helical" evidence="5">
    <location>
        <begin position="80"/>
        <end position="99"/>
    </location>
</feature>
<keyword evidence="5" id="KW-1003">Cell membrane</keyword>
<keyword evidence="5" id="KW-0830">Ubiquinone</keyword>
<dbReference type="GO" id="GO:0008137">
    <property type="term" value="F:NADH dehydrogenase (ubiquinone) activity"/>
    <property type="evidence" value="ECO:0007669"/>
    <property type="project" value="InterPro"/>
</dbReference>
<dbReference type="GO" id="GO:0050136">
    <property type="term" value="F:NADH dehydrogenase (quinone) (non-electrogenic) activity"/>
    <property type="evidence" value="ECO:0007669"/>
    <property type="project" value="UniProtKB-UniRule"/>
</dbReference>
<protein>
    <recommendedName>
        <fullName evidence="5">NADH-quinone oxidoreductase subunit N</fullName>
        <ecNumber evidence="5">7.1.1.-</ecNumber>
    </recommendedName>
    <alternativeName>
        <fullName evidence="5">NADH dehydrogenase I subunit N</fullName>
    </alternativeName>
    <alternativeName>
        <fullName evidence="5">NDH-1 subunit N</fullName>
    </alternativeName>
</protein>
<feature type="domain" description="NADH:quinone oxidoreductase/Mrp antiporter transmembrane" evidence="7">
    <location>
        <begin position="125"/>
        <end position="416"/>
    </location>
</feature>
<feature type="transmembrane region" description="Helical" evidence="5">
    <location>
        <begin position="203"/>
        <end position="227"/>
    </location>
</feature>
<dbReference type="RefSeq" id="WP_131186396.1">
    <property type="nucleotide sequence ID" value="NZ_CP076657.1"/>
</dbReference>
<feature type="transmembrane region" description="Helical" evidence="5">
    <location>
        <begin position="327"/>
        <end position="347"/>
    </location>
</feature>
<feature type="transmembrane region" description="Helical" evidence="5">
    <location>
        <begin position="296"/>
        <end position="315"/>
    </location>
</feature>
<comment type="similarity">
    <text evidence="5">Belongs to the complex I subunit 2 family.</text>
</comment>
<dbReference type="InterPro" id="IPR001750">
    <property type="entry name" value="ND/Mrp_TM"/>
</dbReference>
<dbReference type="GO" id="GO:0042773">
    <property type="term" value="P:ATP synthesis coupled electron transport"/>
    <property type="evidence" value="ECO:0007669"/>
    <property type="project" value="InterPro"/>
</dbReference>
<feature type="transmembrane region" description="Helical" evidence="5">
    <location>
        <begin position="161"/>
        <end position="183"/>
    </location>
</feature>
<keyword evidence="5" id="KW-1278">Translocase</keyword>
<dbReference type="InterPro" id="IPR010096">
    <property type="entry name" value="NADH-Q_OxRdtase_suN/2"/>
</dbReference>
<gene>
    <name evidence="5" type="primary">nuoN</name>
    <name evidence="8" type="ORF">DU473_01115</name>
</gene>
<comment type="catalytic activity">
    <reaction evidence="5">
        <text>a quinone + NADH + 5 H(+)(in) = a quinol + NAD(+) + 4 H(+)(out)</text>
        <dbReference type="Rhea" id="RHEA:57888"/>
        <dbReference type="ChEBI" id="CHEBI:15378"/>
        <dbReference type="ChEBI" id="CHEBI:24646"/>
        <dbReference type="ChEBI" id="CHEBI:57540"/>
        <dbReference type="ChEBI" id="CHEBI:57945"/>
        <dbReference type="ChEBI" id="CHEBI:132124"/>
    </reaction>
</comment>
<keyword evidence="3 5" id="KW-1133">Transmembrane helix</keyword>